<proteinExistence type="predicted"/>
<evidence type="ECO:0000313" key="3">
    <source>
        <dbReference type="Proteomes" id="UP001612741"/>
    </source>
</evidence>
<evidence type="ECO:0000259" key="1">
    <source>
        <dbReference type="Pfam" id="PF00881"/>
    </source>
</evidence>
<gene>
    <name evidence="2" type="ORF">ACIBG2_16345</name>
</gene>
<comment type="caution">
    <text evidence="2">The sequence shown here is derived from an EMBL/GenBank/DDBJ whole genome shotgun (WGS) entry which is preliminary data.</text>
</comment>
<dbReference type="InterPro" id="IPR052544">
    <property type="entry name" value="Bacteriocin_Proc_Enz"/>
</dbReference>
<dbReference type="PANTHER" id="PTHR43745">
    <property type="entry name" value="NITROREDUCTASE MJ1384-RELATED"/>
    <property type="match status" value="1"/>
</dbReference>
<sequence length="522" mass="56871">MANTVTEIGEEYWRLTVHDFAQILSLGVGREGSPDEPPKFRILPGERVPLPSRIPLHLGDARAAIDGTTPPAGQVDPTLLSALLYYAFGFSRVVLGPTSPKHWPYHRFVPSARCFYPTEMFVGLNGDWGVPAGVYHYDQAHHALVRVRAGDFRELLSASLAADVEDASCLVFLTSLFWKNAFRYRHYSYRLCVQEAGLVAGNVLLVAGALGLIGHVHYQFLDEPVNRLLGLGPEGESTLSVVALYPRDRDPRRLDKVYGAAELARTLPAIEADVPGWPENGPRDLWSWVLDVDRATALTSTAEFARPLSRVPDDDGGIPLPGEDGERADLVTALRRRNSGAIMFNPEPGVLPAGQFARIVRRAHLAYASDAGATPFTRCYVVVHMVEGIEPGVYAVTGDGARLRRVSGEPARKVLDGLGVTPPSANLPTAMMVLYLVGDHRAALRAFGNRGYRILTQDAGILAQRLAVLCGSLSLSARIHNGMPALDVARALGLPERTHAMLFQLIVGRARVTGQYEPDIVF</sequence>
<dbReference type="InterPro" id="IPR000415">
    <property type="entry name" value="Nitroreductase-like"/>
</dbReference>
<dbReference type="RefSeq" id="WP_397082192.1">
    <property type="nucleotide sequence ID" value="NZ_JBITGY010000004.1"/>
</dbReference>
<evidence type="ECO:0000313" key="2">
    <source>
        <dbReference type="EMBL" id="MFI6498959.1"/>
    </source>
</evidence>
<dbReference type="EMBL" id="JBITGY010000004">
    <property type="protein sequence ID" value="MFI6498959.1"/>
    <property type="molecule type" value="Genomic_DNA"/>
</dbReference>
<organism evidence="2 3">
    <name type="scientific">Nonomuraea typhae</name>
    <dbReference type="NCBI Taxonomy" id="2603600"/>
    <lineage>
        <taxon>Bacteria</taxon>
        <taxon>Bacillati</taxon>
        <taxon>Actinomycetota</taxon>
        <taxon>Actinomycetes</taxon>
        <taxon>Streptosporangiales</taxon>
        <taxon>Streptosporangiaceae</taxon>
        <taxon>Nonomuraea</taxon>
    </lineage>
</organism>
<dbReference type="PANTHER" id="PTHR43745:SF2">
    <property type="entry name" value="NITROREDUCTASE MJ1384-RELATED"/>
    <property type="match status" value="1"/>
</dbReference>
<reference evidence="2 3" key="1">
    <citation type="submission" date="2024-10" db="EMBL/GenBank/DDBJ databases">
        <title>The Natural Products Discovery Center: Release of the First 8490 Sequenced Strains for Exploring Actinobacteria Biosynthetic Diversity.</title>
        <authorList>
            <person name="Kalkreuter E."/>
            <person name="Kautsar S.A."/>
            <person name="Yang D."/>
            <person name="Bader C.D."/>
            <person name="Teijaro C.N."/>
            <person name="Fluegel L."/>
            <person name="Davis C.M."/>
            <person name="Simpson J.R."/>
            <person name="Lauterbach L."/>
            <person name="Steele A.D."/>
            <person name="Gui C."/>
            <person name="Meng S."/>
            <person name="Li G."/>
            <person name="Viehrig K."/>
            <person name="Ye F."/>
            <person name="Su P."/>
            <person name="Kiefer A.F."/>
            <person name="Nichols A."/>
            <person name="Cepeda A.J."/>
            <person name="Yan W."/>
            <person name="Fan B."/>
            <person name="Jiang Y."/>
            <person name="Adhikari A."/>
            <person name="Zheng C.-J."/>
            <person name="Schuster L."/>
            <person name="Cowan T.M."/>
            <person name="Smanski M.J."/>
            <person name="Chevrette M.G."/>
            <person name="De Carvalho L.P.S."/>
            <person name="Shen B."/>
        </authorList>
    </citation>
    <scope>NUCLEOTIDE SEQUENCE [LARGE SCALE GENOMIC DNA]</scope>
    <source>
        <strain evidence="2 3">NPDC050545</strain>
    </source>
</reference>
<dbReference type="SUPFAM" id="SSF55469">
    <property type="entry name" value="FMN-dependent nitroreductase-like"/>
    <property type="match status" value="2"/>
</dbReference>
<dbReference type="CDD" id="cd02142">
    <property type="entry name" value="McbC_SagB-like_oxidoreductase"/>
    <property type="match status" value="1"/>
</dbReference>
<dbReference type="InterPro" id="IPR029479">
    <property type="entry name" value="Nitroreductase"/>
</dbReference>
<protein>
    <submittedName>
        <fullName evidence="2">SagB family peptide dehydrogenase</fullName>
    </submittedName>
</protein>
<dbReference type="Proteomes" id="UP001612741">
    <property type="component" value="Unassembled WGS sequence"/>
</dbReference>
<dbReference type="Gene3D" id="3.40.109.10">
    <property type="entry name" value="NADH Oxidase"/>
    <property type="match status" value="2"/>
</dbReference>
<keyword evidence="3" id="KW-1185">Reference proteome</keyword>
<dbReference type="NCBIfam" id="TIGR03605">
    <property type="entry name" value="antibiot_sagB"/>
    <property type="match status" value="1"/>
</dbReference>
<accession>A0ABW7YUH8</accession>
<dbReference type="Pfam" id="PF00881">
    <property type="entry name" value="Nitroreductase"/>
    <property type="match status" value="1"/>
</dbReference>
<feature type="domain" description="Nitroreductase" evidence="1">
    <location>
        <begin position="344"/>
        <end position="508"/>
    </location>
</feature>
<dbReference type="InterPro" id="IPR020051">
    <property type="entry name" value="SagB-type_dehydrogenase"/>
</dbReference>
<name>A0ABW7YUH8_9ACTN</name>